<sequence>MNLNQNIFLACACLFSTVIVGCSSSEGTSASFDVSIYPSKDLAKVYGYYPSFEVDILGAGNEDTIKLGTYSIDRYFESESPVRKYYAPVTFRFSDNDLKVKTLSSDDPAYKKIMGRSPQYLAVIVNLPYGPEKKEGEEGAAAPKLDPRIFTYQIPTGFFEEQPDLYLKIVGTGIVRTTKEDAEEDLPEAPETAKQPHNMELNCVKSSGRELKCQELPPKEERAPN</sequence>
<keyword evidence="3" id="KW-1185">Reference proteome</keyword>
<feature type="compositionally biased region" description="Basic and acidic residues" evidence="1">
    <location>
        <begin position="207"/>
        <end position="225"/>
    </location>
</feature>
<organism evidence="2 3">
    <name type="scientific">Ruminobacter amylophilus</name>
    <dbReference type="NCBI Taxonomy" id="867"/>
    <lineage>
        <taxon>Bacteria</taxon>
        <taxon>Pseudomonadati</taxon>
        <taxon>Pseudomonadota</taxon>
        <taxon>Gammaproteobacteria</taxon>
        <taxon>Aeromonadales</taxon>
        <taxon>Succinivibrionaceae</taxon>
        <taxon>Ruminobacter</taxon>
    </lineage>
</organism>
<protein>
    <submittedName>
        <fullName evidence="2">Uncharacterized protein</fullName>
    </submittedName>
</protein>
<dbReference type="AlphaFoldDB" id="A0A662ZGM4"/>
<accession>A0A662ZGM4</accession>
<dbReference type="RefSeq" id="WP_093141533.1">
    <property type="nucleotide sequence ID" value="NZ_FOXF01000013.1"/>
</dbReference>
<dbReference type="OrthoDB" id="7057086at2"/>
<name>A0A662ZGM4_9GAMM</name>
<evidence type="ECO:0000256" key="1">
    <source>
        <dbReference type="SAM" id="MobiDB-lite"/>
    </source>
</evidence>
<evidence type="ECO:0000313" key="3">
    <source>
        <dbReference type="Proteomes" id="UP000243745"/>
    </source>
</evidence>
<reference evidence="2 3" key="1">
    <citation type="submission" date="2016-10" db="EMBL/GenBank/DDBJ databases">
        <authorList>
            <person name="Varghese N."/>
            <person name="Submissions S."/>
        </authorList>
    </citation>
    <scope>NUCLEOTIDE SEQUENCE [LARGE SCALE GENOMIC DNA]</scope>
    <source>
        <strain evidence="2 3">DSM 1361</strain>
    </source>
</reference>
<gene>
    <name evidence="2" type="ORF">SAMN02910344_01012</name>
</gene>
<feature type="region of interest" description="Disordered" evidence="1">
    <location>
        <begin position="179"/>
        <end position="225"/>
    </location>
</feature>
<proteinExistence type="predicted"/>
<dbReference type="Proteomes" id="UP000243745">
    <property type="component" value="Unassembled WGS sequence"/>
</dbReference>
<dbReference type="EMBL" id="FOXF01000013">
    <property type="protein sequence ID" value="SFP29720.1"/>
    <property type="molecule type" value="Genomic_DNA"/>
</dbReference>
<evidence type="ECO:0000313" key="2">
    <source>
        <dbReference type="EMBL" id="SFP29720.1"/>
    </source>
</evidence>